<evidence type="ECO:0000313" key="1">
    <source>
        <dbReference type="Proteomes" id="UP000887580"/>
    </source>
</evidence>
<proteinExistence type="predicted"/>
<name>A0AC35GDF2_9BILA</name>
<protein>
    <submittedName>
        <fullName evidence="2">Uncharacterized protein</fullName>
    </submittedName>
</protein>
<dbReference type="Proteomes" id="UP000887580">
    <property type="component" value="Unplaced"/>
</dbReference>
<reference evidence="2" key="1">
    <citation type="submission" date="2022-11" db="UniProtKB">
        <authorList>
            <consortium name="WormBaseParasite"/>
        </authorList>
    </citation>
    <scope>IDENTIFICATION</scope>
</reference>
<sequence>MTTNGEKLFLKIPSVSNDNNRYTNLNLNQNNKNSNIVYVQSDTKPICDSYVGDNYQRKDFKNKSTKNLQVLNNLKGLTLTSNQTSTNSWLKNKDKLNPANSSTLSLHIAAFENTVEPQKGVEESKSEKKPLTKNEKICIFLQKFPGIEFPRQQDSNEGVTPEIGQFRASQTLFNPNAFVPPQEQPQPQTKQWSLTSHGWEESGAALVENTHTVICFHEQKCSVTPTVEPA</sequence>
<organism evidence="1 2">
    <name type="scientific">Panagrolaimus sp. PS1159</name>
    <dbReference type="NCBI Taxonomy" id="55785"/>
    <lineage>
        <taxon>Eukaryota</taxon>
        <taxon>Metazoa</taxon>
        <taxon>Ecdysozoa</taxon>
        <taxon>Nematoda</taxon>
        <taxon>Chromadorea</taxon>
        <taxon>Rhabditida</taxon>
        <taxon>Tylenchina</taxon>
        <taxon>Panagrolaimomorpha</taxon>
        <taxon>Panagrolaimoidea</taxon>
        <taxon>Panagrolaimidae</taxon>
        <taxon>Panagrolaimus</taxon>
    </lineage>
</organism>
<evidence type="ECO:0000313" key="2">
    <source>
        <dbReference type="WBParaSite" id="PS1159_v2.g4200.t1"/>
    </source>
</evidence>
<accession>A0AC35GDF2</accession>
<dbReference type="WBParaSite" id="PS1159_v2.g4200.t1">
    <property type="protein sequence ID" value="PS1159_v2.g4200.t1"/>
    <property type="gene ID" value="PS1159_v2.g4200"/>
</dbReference>